<dbReference type="EMBL" id="CAFABA010000038">
    <property type="protein sequence ID" value="CAB4827750.1"/>
    <property type="molecule type" value="Genomic_DNA"/>
</dbReference>
<evidence type="ECO:0000313" key="2">
    <source>
        <dbReference type="EMBL" id="CAB4827750.1"/>
    </source>
</evidence>
<comment type="similarity">
    <text evidence="1">Belongs to the enoyl-CoA hydratase/isomerase family.</text>
</comment>
<accession>A0A6J7A5J2</accession>
<dbReference type="CDD" id="cd06558">
    <property type="entry name" value="crotonase-like"/>
    <property type="match status" value="1"/>
</dbReference>
<dbReference type="AlphaFoldDB" id="A0A6J7A5J2"/>
<dbReference type="SUPFAM" id="SSF52096">
    <property type="entry name" value="ClpP/crotonase"/>
    <property type="match status" value="1"/>
</dbReference>
<dbReference type="PANTHER" id="PTHR43802:SF1">
    <property type="entry name" value="IP11341P-RELATED"/>
    <property type="match status" value="1"/>
</dbReference>
<proteinExistence type="inferred from homology"/>
<organism evidence="2">
    <name type="scientific">freshwater metagenome</name>
    <dbReference type="NCBI Taxonomy" id="449393"/>
    <lineage>
        <taxon>unclassified sequences</taxon>
        <taxon>metagenomes</taxon>
        <taxon>ecological metagenomes</taxon>
    </lineage>
</organism>
<dbReference type="Gene3D" id="3.90.226.10">
    <property type="entry name" value="2-enoyl-CoA Hydratase, Chain A, domain 1"/>
    <property type="match status" value="1"/>
</dbReference>
<dbReference type="InterPro" id="IPR014748">
    <property type="entry name" value="Enoyl-CoA_hydra_C"/>
</dbReference>
<reference evidence="2" key="1">
    <citation type="submission" date="2020-05" db="EMBL/GenBank/DDBJ databases">
        <authorList>
            <person name="Chiriac C."/>
            <person name="Salcher M."/>
            <person name="Ghai R."/>
            <person name="Kavagutti S V."/>
        </authorList>
    </citation>
    <scope>NUCLEOTIDE SEQUENCE</scope>
</reference>
<name>A0A6J7A5J2_9ZZZZ</name>
<sequence>MPSVLIEKVEPGITTITLNRPDRLNAISYDLVCELHDALDVIGGDAECKVVVLTGAGRGFCAGLDLKDWGTPPAPGEHPHAKVGVGGQEFMANLTVHMRKTPQIIIAGVNGAAFGGGLSLACAADIRVASTTAKFCAAFIRTGMTGTDIGITYLLPRLIGASQAFDMIVTGREVSAERAERMGLVSEVVDDAAAGALALARIVASYTQIGLVMTKEVMWNTLDASSIEACLAAENRNQAIAARSPEVQEFMRSYTSSRVGKSADRSIVETMGGLS</sequence>
<protein>
    <submittedName>
        <fullName evidence="2">Unannotated protein</fullName>
    </submittedName>
</protein>
<dbReference type="InterPro" id="IPR001753">
    <property type="entry name" value="Enoyl-CoA_hydra/iso"/>
</dbReference>
<dbReference type="Gene3D" id="1.10.12.10">
    <property type="entry name" value="Lyase 2-enoyl-coa Hydratase, Chain A, domain 2"/>
    <property type="match status" value="1"/>
</dbReference>
<evidence type="ECO:0000256" key="1">
    <source>
        <dbReference type="ARBA" id="ARBA00005254"/>
    </source>
</evidence>
<dbReference type="PANTHER" id="PTHR43802">
    <property type="entry name" value="ENOYL-COA HYDRATASE"/>
    <property type="match status" value="1"/>
</dbReference>
<dbReference type="InterPro" id="IPR029045">
    <property type="entry name" value="ClpP/crotonase-like_dom_sf"/>
</dbReference>
<gene>
    <name evidence="2" type="ORF">UFOPK3139_01147</name>
</gene>
<dbReference type="Pfam" id="PF00378">
    <property type="entry name" value="ECH_1"/>
    <property type="match status" value="1"/>
</dbReference>